<dbReference type="Proteomes" id="UP000679725">
    <property type="component" value="Unassembled WGS sequence"/>
</dbReference>
<sequence length="132" mass="15342">MILYLCNNFHELNSLLSVNTPNELFSTAKGFCVQCDLTSRIQLHFGEIQASFKVRDFLAFRRFINSIDIHSKIFDLSDESDYEFVEAPQLNIYHKLTLCELIQLRELVNGTHFAIELNSLLHQLLFLETESV</sequence>
<organism evidence="1 2">
    <name type="scientific">Dyadobacter linearis</name>
    <dbReference type="NCBI Taxonomy" id="2823330"/>
    <lineage>
        <taxon>Bacteria</taxon>
        <taxon>Pseudomonadati</taxon>
        <taxon>Bacteroidota</taxon>
        <taxon>Cytophagia</taxon>
        <taxon>Cytophagales</taxon>
        <taxon>Spirosomataceae</taxon>
        <taxon>Dyadobacter</taxon>
    </lineage>
</organism>
<reference evidence="1 2" key="1">
    <citation type="submission" date="2021-04" db="EMBL/GenBank/DDBJ databases">
        <authorList>
            <person name="Rodrigo-Torres L."/>
            <person name="Arahal R. D."/>
            <person name="Lucena T."/>
        </authorList>
    </citation>
    <scope>NUCLEOTIDE SEQUENCE [LARGE SCALE GENOMIC DNA]</scope>
    <source>
        <strain evidence="1 2">CECT 9623</strain>
    </source>
</reference>
<keyword evidence="2" id="KW-1185">Reference proteome</keyword>
<evidence type="ECO:0000313" key="2">
    <source>
        <dbReference type="Proteomes" id="UP000679725"/>
    </source>
</evidence>
<proteinExistence type="predicted"/>
<dbReference type="EMBL" id="CAJRAU010000001">
    <property type="protein sequence ID" value="CAG5068263.1"/>
    <property type="molecule type" value="Genomic_DNA"/>
</dbReference>
<evidence type="ECO:0000313" key="1">
    <source>
        <dbReference type="EMBL" id="CAG5068263.1"/>
    </source>
</evidence>
<name>A0ABM8UL93_9BACT</name>
<gene>
    <name evidence="1" type="ORF">DYBT9623_00992</name>
</gene>
<accession>A0ABM8UL93</accession>
<comment type="caution">
    <text evidence="1">The sequence shown here is derived from an EMBL/GenBank/DDBJ whole genome shotgun (WGS) entry which is preliminary data.</text>
</comment>
<protein>
    <submittedName>
        <fullName evidence="1">Uncharacterized protein</fullName>
    </submittedName>
</protein>